<name>A0A0U2WS38_9GAMM</name>
<accession>A0A0U2WS38</accession>
<organism evidence="2">
    <name type="scientific">Pseudoalteromonas translucida KMM 520</name>
    <dbReference type="NCBI Taxonomy" id="1315283"/>
    <lineage>
        <taxon>Bacteria</taxon>
        <taxon>Pseudomonadati</taxon>
        <taxon>Pseudomonadota</taxon>
        <taxon>Gammaproteobacteria</taxon>
        <taxon>Alteromonadales</taxon>
        <taxon>Pseudoalteromonadaceae</taxon>
        <taxon>Pseudoalteromonas</taxon>
    </lineage>
</organism>
<keyword evidence="1" id="KW-0812">Transmembrane</keyword>
<feature type="transmembrane region" description="Helical" evidence="1">
    <location>
        <begin position="25"/>
        <end position="45"/>
    </location>
</feature>
<protein>
    <submittedName>
        <fullName evidence="2">Uncharacterized protein</fullName>
    </submittedName>
</protein>
<proteinExistence type="predicted"/>
<evidence type="ECO:0000256" key="1">
    <source>
        <dbReference type="SAM" id="Phobius"/>
    </source>
</evidence>
<dbReference type="PATRIC" id="fig|1315283.4.peg.3275"/>
<evidence type="ECO:0000313" key="2">
    <source>
        <dbReference type="EMBL" id="ALS34683.1"/>
    </source>
</evidence>
<keyword evidence="1" id="KW-0472">Membrane</keyword>
<reference evidence="2 3" key="1">
    <citation type="submission" date="2015-03" db="EMBL/GenBank/DDBJ databases">
        <authorList>
            <person name="Murphy D."/>
        </authorList>
    </citation>
    <scope>NUCLEOTIDE SEQUENCE [LARGE SCALE GENOMIC DNA]</scope>
    <source>
        <strain evidence="2 3">KMM 520</strain>
    </source>
</reference>
<evidence type="ECO:0000313" key="3">
    <source>
        <dbReference type="Proteomes" id="UP000065261"/>
    </source>
</evidence>
<sequence length="47" mass="5540">MCYDLMKNKGFVLNWACIKNSQKTFCLTLSLCLIMILIEGAYEWLYL</sequence>
<gene>
    <name evidence="2" type="ORF">PTRA_b0160</name>
</gene>
<dbReference type="KEGG" id="ptn:PTRA_b0160"/>
<keyword evidence="1" id="KW-1133">Transmembrane helix</keyword>
<dbReference type="Proteomes" id="UP000065261">
    <property type="component" value="Chromosome II"/>
</dbReference>
<dbReference type="EMBL" id="CP011035">
    <property type="protein sequence ID" value="ALS34683.1"/>
    <property type="molecule type" value="Genomic_DNA"/>
</dbReference>
<dbReference type="AlphaFoldDB" id="A0A0U2WS38"/>